<proteinExistence type="inferred from homology"/>
<evidence type="ECO:0000256" key="3">
    <source>
        <dbReference type="ARBA" id="ARBA00022475"/>
    </source>
</evidence>
<evidence type="ECO:0000256" key="6">
    <source>
        <dbReference type="ARBA" id="ARBA00022985"/>
    </source>
</evidence>
<evidence type="ECO:0000256" key="8">
    <source>
        <dbReference type="ARBA" id="ARBA00023136"/>
    </source>
</evidence>
<evidence type="ECO:0000256" key="1">
    <source>
        <dbReference type="ARBA" id="ARBA00004429"/>
    </source>
</evidence>
<keyword evidence="7 12" id="KW-1133">Transmembrane helix</keyword>
<name>A0ABU9G6K9_9GAMM</name>
<evidence type="ECO:0000313" key="15">
    <source>
        <dbReference type="Proteomes" id="UP001379949"/>
    </source>
</evidence>
<feature type="transmembrane region" description="Helical" evidence="12">
    <location>
        <begin position="30"/>
        <end position="47"/>
    </location>
</feature>
<keyword evidence="5 12" id="KW-0812">Transmembrane</keyword>
<keyword evidence="15" id="KW-1185">Reference proteome</keyword>
<comment type="subcellular location">
    <subcellularLocation>
        <location evidence="1">Cell inner membrane</location>
        <topology evidence="1">Multi-pass membrane protein</topology>
    </subcellularLocation>
</comment>
<evidence type="ECO:0000256" key="9">
    <source>
        <dbReference type="ARBA" id="ARBA00038118"/>
    </source>
</evidence>
<comment type="caution">
    <text evidence="14">The sequence shown here is derived from an EMBL/GenBank/DDBJ whole genome shotgun (WGS) entry which is preliminary data.</text>
</comment>
<evidence type="ECO:0000256" key="7">
    <source>
        <dbReference type="ARBA" id="ARBA00022989"/>
    </source>
</evidence>
<evidence type="ECO:0000256" key="4">
    <source>
        <dbReference type="ARBA" id="ARBA00022519"/>
    </source>
</evidence>
<dbReference type="InterPro" id="IPR050445">
    <property type="entry name" value="Bact_polysacc_biosynth/exp"/>
</dbReference>
<evidence type="ECO:0000256" key="5">
    <source>
        <dbReference type="ARBA" id="ARBA00022692"/>
    </source>
</evidence>
<protein>
    <recommendedName>
        <fullName evidence="10">Chain length determinant protein</fullName>
    </recommendedName>
    <alternativeName>
        <fullName evidence="11">Polysaccharide antigen chain regulator</fullName>
    </alternativeName>
</protein>
<dbReference type="PANTHER" id="PTHR32309">
    <property type="entry name" value="TYROSINE-PROTEIN KINASE"/>
    <property type="match status" value="1"/>
</dbReference>
<reference evidence="14 15" key="1">
    <citation type="submission" date="2024-02" db="EMBL/GenBank/DDBJ databases">
        <title>Bacteria isolated from the canopy kelp, Nereocystis luetkeana.</title>
        <authorList>
            <person name="Pfister C.A."/>
            <person name="Younker I.T."/>
            <person name="Light S.H."/>
        </authorList>
    </citation>
    <scope>NUCLEOTIDE SEQUENCE [LARGE SCALE GENOMIC DNA]</scope>
    <source>
        <strain evidence="14 15">TI.4.07</strain>
    </source>
</reference>
<dbReference type="InterPro" id="IPR003856">
    <property type="entry name" value="LPS_length_determ_N"/>
</dbReference>
<gene>
    <name evidence="14" type="ORF">V6242_13345</name>
</gene>
<dbReference type="PANTHER" id="PTHR32309:SF29">
    <property type="entry name" value="CHAIN LENGTH DETERMINANT PROTEIN"/>
    <property type="match status" value="1"/>
</dbReference>
<accession>A0ABU9G6K9</accession>
<evidence type="ECO:0000256" key="12">
    <source>
        <dbReference type="SAM" id="Phobius"/>
    </source>
</evidence>
<organism evidence="14 15">
    <name type="scientific">Marinomonas arenicola</name>
    <dbReference type="NCBI Taxonomy" id="569601"/>
    <lineage>
        <taxon>Bacteria</taxon>
        <taxon>Pseudomonadati</taxon>
        <taxon>Pseudomonadota</taxon>
        <taxon>Gammaproteobacteria</taxon>
        <taxon>Oceanospirillales</taxon>
        <taxon>Oceanospirillaceae</taxon>
        <taxon>Marinomonas</taxon>
    </lineage>
</organism>
<evidence type="ECO:0000313" key="14">
    <source>
        <dbReference type="EMBL" id="MEL0614134.1"/>
    </source>
</evidence>
<evidence type="ECO:0000256" key="11">
    <source>
        <dbReference type="ARBA" id="ARBA00042235"/>
    </source>
</evidence>
<evidence type="ECO:0000256" key="2">
    <source>
        <dbReference type="ARBA" id="ARBA00004756"/>
    </source>
</evidence>
<dbReference type="EMBL" id="JBAKAR010000011">
    <property type="protein sequence ID" value="MEL0614134.1"/>
    <property type="molecule type" value="Genomic_DNA"/>
</dbReference>
<keyword evidence="6" id="KW-0448">Lipopolysaccharide biosynthesis</keyword>
<sequence>MTEVQSPKQRQNDDEIDLVELILELWKGKMLILAFVIACFCLGFAYVKVVAKTQFTVSTGYTVNLFSGEVFSLCRQDQRCLDGRVAHQYANELAGNWSIDDRSSTLTQHIGAAPQNLNTYSSDLEKANDRLTQSFLQSAKEELAIVTSLSSDLRNTETVAESVLHAKRMIYQIETGKMKALTLTTPVVQKKSPKVALILVISVLLGGMLGVFAVLMKKFVAELKSRS</sequence>
<evidence type="ECO:0000256" key="10">
    <source>
        <dbReference type="ARBA" id="ARBA00039982"/>
    </source>
</evidence>
<feature type="domain" description="Polysaccharide chain length determinant N-terminal" evidence="13">
    <location>
        <begin position="14"/>
        <end position="62"/>
    </location>
</feature>
<keyword evidence="4" id="KW-0997">Cell inner membrane</keyword>
<evidence type="ECO:0000259" key="13">
    <source>
        <dbReference type="Pfam" id="PF02706"/>
    </source>
</evidence>
<dbReference type="Proteomes" id="UP001379949">
    <property type="component" value="Unassembled WGS sequence"/>
</dbReference>
<dbReference type="Pfam" id="PF02706">
    <property type="entry name" value="Wzz"/>
    <property type="match status" value="1"/>
</dbReference>
<keyword evidence="8 12" id="KW-0472">Membrane</keyword>
<comment type="pathway">
    <text evidence="2">Bacterial outer membrane biogenesis; lipopolysaccharide biosynthesis.</text>
</comment>
<feature type="transmembrane region" description="Helical" evidence="12">
    <location>
        <begin position="195"/>
        <end position="216"/>
    </location>
</feature>
<keyword evidence="3" id="KW-1003">Cell membrane</keyword>
<dbReference type="RefSeq" id="WP_341567676.1">
    <property type="nucleotide sequence ID" value="NZ_JBAKAR010000011.1"/>
</dbReference>
<comment type="similarity">
    <text evidence="9">Belongs to the WzzB/Cld/Rol family.</text>
</comment>